<dbReference type="OrthoDB" id="34680at2157"/>
<dbReference type="Gene3D" id="3.30.530.20">
    <property type="match status" value="1"/>
</dbReference>
<dbReference type="KEGG" id="abri:DFR85_12990"/>
<dbReference type="RefSeq" id="WP_110271254.1">
    <property type="nucleotide sequence ID" value="NZ_CP029289.2"/>
</dbReference>
<accession>A0A2U9IHB4</accession>
<organism evidence="1 2">
    <name type="scientific">Acidianus brierleyi</name>
    <dbReference type="NCBI Taxonomy" id="41673"/>
    <lineage>
        <taxon>Archaea</taxon>
        <taxon>Thermoproteota</taxon>
        <taxon>Thermoprotei</taxon>
        <taxon>Sulfolobales</taxon>
        <taxon>Sulfolobaceae</taxon>
        <taxon>Acidianus</taxon>
    </lineage>
</organism>
<evidence type="ECO:0000313" key="2">
    <source>
        <dbReference type="Proteomes" id="UP000248044"/>
    </source>
</evidence>
<gene>
    <name evidence="1" type="ORF">DFR85_12990</name>
</gene>
<keyword evidence="2" id="KW-1185">Reference proteome</keyword>
<dbReference type="Pfam" id="PF11485">
    <property type="entry name" value="STK_08120-like"/>
    <property type="match status" value="1"/>
</dbReference>
<sequence length="132" mass="14969">MKEVSLNVSHELDVVLSLFSDPEFSLPRIMPGYESHTGKDNFQVIGVVGMFPYIMEGRIFRGSSIKYVFRMIDGLKGAGNIDISGIESKLKFIIDYDGDAKSQFESSFEKGIKKISKSINEDIRLERIKRKI</sequence>
<proteinExistence type="predicted"/>
<evidence type="ECO:0000313" key="1">
    <source>
        <dbReference type="EMBL" id="AWR95376.1"/>
    </source>
</evidence>
<dbReference type="InterPro" id="IPR021578">
    <property type="entry name" value="STK_08120-like"/>
</dbReference>
<dbReference type="EMBL" id="CP029289">
    <property type="protein sequence ID" value="AWR95376.1"/>
    <property type="molecule type" value="Genomic_DNA"/>
</dbReference>
<dbReference type="InterPro" id="IPR023393">
    <property type="entry name" value="START-like_dom_sf"/>
</dbReference>
<dbReference type="GeneID" id="36833088"/>
<evidence type="ECO:0008006" key="3">
    <source>
        <dbReference type="Google" id="ProtNLM"/>
    </source>
</evidence>
<dbReference type="Proteomes" id="UP000248044">
    <property type="component" value="Chromosome"/>
</dbReference>
<name>A0A2U9IHB4_9CREN</name>
<reference evidence="1 2" key="1">
    <citation type="submission" date="2018-05" db="EMBL/GenBank/DDBJ databases">
        <title>Complete Genome Sequences of Extremely Thermoacidophilic, Metal-Mobilizing Type-Strain Members of the Archaeal Family Sulfolobaceae: Acidianus brierleyi DSM-1651T, Acidianus sulfidivorans DSM-18786T, Metallosphaera hakonensis DSM-7519T, and Metallosphaera prunae DSM-10039T.</title>
        <authorList>
            <person name="Counts J.A."/>
            <person name="Kelly R.M."/>
        </authorList>
    </citation>
    <scope>NUCLEOTIDE SEQUENCE [LARGE SCALE GENOMIC DNA]</scope>
    <source>
        <strain evidence="1 2">DSM 1651</strain>
    </source>
</reference>
<dbReference type="AlphaFoldDB" id="A0A2U9IHB4"/>
<protein>
    <recommendedName>
        <fullName evidence="3">DUF3211 domain-containing protein</fullName>
    </recommendedName>
</protein>